<dbReference type="RefSeq" id="XP_026294511.1">
    <property type="nucleotide sequence ID" value="XM_026438726.2"/>
</dbReference>
<dbReference type="InterPro" id="IPR001810">
    <property type="entry name" value="F-box_dom"/>
</dbReference>
<gene>
    <name evidence="4 5 6" type="primary">LOC113218392</name>
</gene>
<organism evidence="3 4">
    <name type="scientific">Frankliniella occidentalis</name>
    <name type="common">Western flower thrips</name>
    <name type="synonym">Euthrips occidentalis</name>
    <dbReference type="NCBI Taxonomy" id="133901"/>
    <lineage>
        <taxon>Eukaryota</taxon>
        <taxon>Metazoa</taxon>
        <taxon>Ecdysozoa</taxon>
        <taxon>Arthropoda</taxon>
        <taxon>Hexapoda</taxon>
        <taxon>Insecta</taxon>
        <taxon>Pterygota</taxon>
        <taxon>Neoptera</taxon>
        <taxon>Paraneoptera</taxon>
        <taxon>Thysanoptera</taxon>
        <taxon>Terebrantia</taxon>
        <taxon>Thripoidea</taxon>
        <taxon>Thripidae</taxon>
        <taxon>Frankliniella</taxon>
    </lineage>
</organism>
<feature type="compositionally biased region" description="Acidic residues" evidence="1">
    <location>
        <begin position="107"/>
        <end position="120"/>
    </location>
</feature>
<dbReference type="Proteomes" id="UP000504606">
    <property type="component" value="Unplaced"/>
</dbReference>
<dbReference type="Gene3D" id="1.20.1280.50">
    <property type="match status" value="1"/>
</dbReference>
<dbReference type="Pfam" id="PF12937">
    <property type="entry name" value="F-box-like"/>
    <property type="match status" value="1"/>
</dbReference>
<feature type="compositionally biased region" description="Basic and acidic residues" evidence="1">
    <location>
        <begin position="121"/>
        <end position="137"/>
    </location>
</feature>
<dbReference type="RefSeq" id="XP_052131170.1">
    <property type="nucleotide sequence ID" value="XM_052275210.1"/>
</dbReference>
<evidence type="ECO:0000313" key="5">
    <source>
        <dbReference type="RefSeq" id="XP_052131168.1"/>
    </source>
</evidence>
<feature type="compositionally biased region" description="Low complexity" evidence="1">
    <location>
        <begin position="53"/>
        <end position="66"/>
    </location>
</feature>
<feature type="region of interest" description="Disordered" evidence="1">
    <location>
        <begin position="1"/>
        <end position="137"/>
    </location>
</feature>
<evidence type="ECO:0000256" key="1">
    <source>
        <dbReference type="SAM" id="MobiDB-lite"/>
    </source>
</evidence>
<dbReference type="GeneID" id="113218392"/>
<proteinExistence type="predicted"/>
<dbReference type="RefSeq" id="XP_052131168.1">
    <property type="nucleotide sequence ID" value="XM_052275208.1"/>
</dbReference>
<feature type="compositionally biased region" description="Low complexity" evidence="1">
    <location>
        <begin position="14"/>
        <end position="23"/>
    </location>
</feature>
<evidence type="ECO:0000313" key="6">
    <source>
        <dbReference type="RefSeq" id="XP_052131170.1"/>
    </source>
</evidence>
<dbReference type="SUPFAM" id="SSF81383">
    <property type="entry name" value="F-box domain"/>
    <property type="match status" value="1"/>
</dbReference>
<reference evidence="4 5" key="1">
    <citation type="submission" date="2025-04" db="UniProtKB">
        <authorList>
            <consortium name="RefSeq"/>
        </authorList>
    </citation>
    <scope>IDENTIFICATION</scope>
    <source>
        <tissue evidence="4 5">Whole organism</tissue>
    </source>
</reference>
<evidence type="ECO:0000259" key="2">
    <source>
        <dbReference type="PROSITE" id="PS50181"/>
    </source>
</evidence>
<sequence>MKLRTRGLPPPRRAAAQQAQQAADSDVEEQETPLALRRQSRRSVAPRLVAETPAPARARAAPKAPKGGVQKRKVTRPRARPAAARTRRARPATPDDEPAPILKEVKEDFEEEGADADEVDKDSKLGGDEDEKADKEKRIATIDDLPEEVMLGIFSYFRPPQLCWKIGRVCQRWASWSVAPLLWRSKEYILSPHPNLSSRRNK</sequence>
<dbReference type="AlphaFoldDB" id="A0A6J1TV79"/>
<protein>
    <submittedName>
        <fullName evidence="4 5">Uncharacterized protein LOC113218392</fullName>
    </submittedName>
</protein>
<keyword evidence="3" id="KW-1185">Reference proteome</keyword>
<dbReference type="InterPro" id="IPR036047">
    <property type="entry name" value="F-box-like_dom_sf"/>
</dbReference>
<dbReference type="PROSITE" id="PS50181">
    <property type="entry name" value="FBOX"/>
    <property type="match status" value="1"/>
</dbReference>
<accession>A0A6J1TV79</accession>
<feature type="compositionally biased region" description="Basic residues" evidence="1">
    <location>
        <begin position="69"/>
        <end position="90"/>
    </location>
</feature>
<evidence type="ECO:0000313" key="3">
    <source>
        <dbReference type="Proteomes" id="UP000504606"/>
    </source>
</evidence>
<evidence type="ECO:0000313" key="4">
    <source>
        <dbReference type="RefSeq" id="XP_026294511.1"/>
    </source>
</evidence>
<name>A0A6J1TV79_FRAOC</name>
<dbReference type="KEGG" id="foc:113218392"/>
<feature type="domain" description="F-box" evidence="2">
    <location>
        <begin position="139"/>
        <end position="186"/>
    </location>
</feature>
<dbReference type="OrthoDB" id="10257471at2759"/>